<proteinExistence type="predicted"/>
<organism evidence="1 2">
    <name type="scientific">Trifolium medium</name>
    <dbReference type="NCBI Taxonomy" id="97028"/>
    <lineage>
        <taxon>Eukaryota</taxon>
        <taxon>Viridiplantae</taxon>
        <taxon>Streptophyta</taxon>
        <taxon>Embryophyta</taxon>
        <taxon>Tracheophyta</taxon>
        <taxon>Spermatophyta</taxon>
        <taxon>Magnoliopsida</taxon>
        <taxon>eudicotyledons</taxon>
        <taxon>Gunneridae</taxon>
        <taxon>Pentapetalae</taxon>
        <taxon>rosids</taxon>
        <taxon>fabids</taxon>
        <taxon>Fabales</taxon>
        <taxon>Fabaceae</taxon>
        <taxon>Papilionoideae</taxon>
        <taxon>50 kb inversion clade</taxon>
        <taxon>NPAAA clade</taxon>
        <taxon>Hologalegina</taxon>
        <taxon>IRL clade</taxon>
        <taxon>Trifolieae</taxon>
        <taxon>Trifolium</taxon>
    </lineage>
</organism>
<protein>
    <submittedName>
        <fullName evidence="1">Uncharacterized protein</fullName>
    </submittedName>
</protein>
<feature type="non-terminal residue" evidence="1">
    <location>
        <position position="84"/>
    </location>
</feature>
<evidence type="ECO:0000313" key="2">
    <source>
        <dbReference type="Proteomes" id="UP000265520"/>
    </source>
</evidence>
<comment type="caution">
    <text evidence="1">The sequence shown here is derived from an EMBL/GenBank/DDBJ whole genome shotgun (WGS) entry which is preliminary data.</text>
</comment>
<sequence length="84" mass="9738">MEITGQRDSHDPTAEWTTRSFLVTPRGVSVMSTRRSVFPPGRMSRRRPIISSWRKARWSPVFPFTGISARTWLISRCQRSFLVA</sequence>
<evidence type="ECO:0000313" key="1">
    <source>
        <dbReference type="EMBL" id="MCI46777.1"/>
    </source>
</evidence>
<keyword evidence="2" id="KW-1185">Reference proteome</keyword>
<name>A0A392SED7_9FABA</name>
<accession>A0A392SED7</accession>
<dbReference type="EMBL" id="LXQA010362531">
    <property type="protein sequence ID" value="MCI46777.1"/>
    <property type="molecule type" value="Genomic_DNA"/>
</dbReference>
<dbReference type="Proteomes" id="UP000265520">
    <property type="component" value="Unassembled WGS sequence"/>
</dbReference>
<reference evidence="1 2" key="1">
    <citation type="journal article" date="2018" name="Front. Plant Sci.">
        <title>Red Clover (Trifolium pratense) and Zigzag Clover (T. medium) - A Picture of Genomic Similarities and Differences.</title>
        <authorList>
            <person name="Dluhosova J."/>
            <person name="Istvanek J."/>
            <person name="Nedelnik J."/>
            <person name="Repkova J."/>
        </authorList>
    </citation>
    <scope>NUCLEOTIDE SEQUENCE [LARGE SCALE GENOMIC DNA]</scope>
    <source>
        <strain evidence="2">cv. 10/8</strain>
        <tissue evidence="1">Leaf</tissue>
    </source>
</reference>
<dbReference type="AlphaFoldDB" id="A0A392SED7"/>